<comment type="caution">
    <text evidence="4">The sequence shown here is derived from an EMBL/GenBank/DDBJ whole genome shotgun (WGS) entry which is preliminary data.</text>
</comment>
<dbReference type="EMBL" id="JAVREL010000019">
    <property type="protein sequence ID" value="MDT0346311.1"/>
    <property type="molecule type" value="Genomic_DNA"/>
</dbReference>
<dbReference type="SUPFAM" id="SSF48239">
    <property type="entry name" value="Terpenoid cyclases/Protein prenyltransferases"/>
    <property type="match status" value="1"/>
</dbReference>
<reference evidence="5" key="1">
    <citation type="submission" date="2023-07" db="EMBL/GenBank/DDBJ databases">
        <title>30 novel species of actinomycetes from the DSMZ collection.</title>
        <authorList>
            <person name="Nouioui I."/>
        </authorList>
    </citation>
    <scope>NUCLEOTIDE SEQUENCE [LARGE SCALE GENOMIC DNA]</scope>
    <source>
        <strain evidence="5">DSM 44938</strain>
    </source>
</reference>
<sequence>MSLPSNPRRRFTGAVALAGAAVLLTAPAGAAFAQSPAAAEPPAGLFGDADPSYDGVWRQSVALLAHHTAGYTPAGEAVDWLTGQQCDDGSFLSYRPDPAQPCGDVSGADTNATALAVQALAALGGHEAAVDSALTWLTGVQNADGGWSFNPGGASDANSTALVIGAFAAAGQQPGEVERDGNSPYDALLGFQLGCDTANENERGAFAWQPDPESGDLFVSDLATVDAVLGAYGSGLVVDPEVPEATAQPLGCGDAADGGPTEEATASESPDGADALAPNEAAGAAGAAYLAGALDEGGQHLVSTPPGGEEQADYLATARAVLALSAGGLAEERQGPLNWLIEHHAEWPDYAASPTALGTLVLAAHASGVPPEDFGGTNLIDQLNALGPDPDDAGGANGGAGAAEDDDGGPGAVVWVVGAGLLVGIAIGVVLTLRKARRA</sequence>
<dbReference type="RefSeq" id="WP_311707431.1">
    <property type="nucleotide sequence ID" value="NZ_JAVREL010000019.1"/>
</dbReference>
<name>A0ABU2MXC7_9ACTN</name>
<keyword evidence="3" id="KW-0732">Signal</keyword>
<protein>
    <submittedName>
        <fullName evidence="4">Prenyltransferase/squalene oxidase repeat-containing protein</fullName>
    </submittedName>
</protein>
<feature type="transmembrane region" description="Helical" evidence="2">
    <location>
        <begin position="412"/>
        <end position="433"/>
    </location>
</feature>
<evidence type="ECO:0000256" key="1">
    <source>
        <dbReference type="SAM" id="MobiDB-lite"/>
    </source>
</evidence>
<evidence type="ECO:0000313" key="5">
    <source>
        <dbReference type="Proteomes" id="UP001183246"/>
    </source>
</evidence>
<organism evidence="4 5">
    <name type="scientific">Streptomyces litchfieldiae</name>
    <dbReference type="NCBI Taxonomy" id="3075543"/>
    <lineage>
        <taxon>Bacteria</taxon>
        <taxon>Bacillati</taxon>
        <taxon>Actinomycetota</taxon>
        <taxon>Actinomycetes</taxon>
        <taxon>Kitasatosporales</taxon>
        <taxon>Streptomycetaceae</taxon>
        <taxon>Streptomyces</taxon>
    </lineage>
</organism>
<gene>
    <name evidence="4" type="ORF">RM590_27535</name>
</gene>
<keyword evidence="2" id="KW-0812">Transmembrane</keyword>
<dbReference type="InterPro" id="IPR008930">
    <property type="entry name" value="Terpenoid_cyclase/PrenylTrfase"/>
</dbReference>
<feature type="region of interest" description="Disordered" evidence="1">
    <location>
        <begin position="386"/>
        <end position="405"/>
    </location>
</feature>
<dbReference type="Gene3D" id="1.50.10.20">
    <property type="match status" value="1"/>
</dbReference>
<evidence type="ECO:0000256" key="2">
    <source>
        <dbReference type="SAM" id="Phobius"/>
    </source>
</evidence>
<keyword evidence="5" id="KW-1185">Reference proteome</keyword>
<feature type="signal peptide" evidence="3">
    <location>
        <begin position="1"/>
        <end position="33"/>
    </location>
</feature>
<keyword evidence="2" id="KW-1133">Transmembrane helix</keyword>
<dbReference type="Proteomes" id="UP001183246">
    <property type="component" value="Unassembled WGS sequence"/>
</dbReference>
<feature type="chain" id="PRO_5046825301" evidence="3">
    <location>
        <begin position="34"/>
        <end position="439"/>
    </location>
</feature>
<keyword evidence="2" id="KW-0472">Membrane</keyword>
<dbReference type="InterPro" id="IPR006311">
    <property type="entry name" value="TAT_signal"/>
</dbReference>
<proteinExistence type="predicted"/>
<evidence type="ECO:0000313" key="4">
    <source>
        <dbReference type="EMBL" id="MDT0346311.1"/>
    </source>
</evidence>
<dbReference type="PROSITE" id="PS51318">
    <property type="entry name" value="TAT"/>
    <property type="match status" value="1"/>
</dbReference>
<evidence type="ECO:0000256" key="3">
    <source>
        <dbReference type="SAM" id="SignalP"/>
    </source>
</evidence>
<accession>A0ABU2MXC7</accession>
<feature type="region of interest" description="Disordered" evidence="1">
    <location>
        <begin position="245"/>
        <end position="277"/>
    </location>
</feature>